<evidence type="ECO:0000313" key="2">
    <source>
        <dbReference type="Proteomes" id="UP000297777"/>
    </source>
</evidence>
<protein>
    <submittedName>
        <fullName evidence="1">Uncharacterized protein</fullName>
    </submittedName>
</protein>
<dbReference type="InterPro" id="IPR036396">
    <property type="entry name" value="Cyt_P450_sf"/>
</dbReference>
<evidence type="ECO:0000313" key="1">
    <source>
        <dbReference type="EMBL" id="TGO16467.1"/>
    </source>
</evidence>
<dbReference type="EMBL" id="PQXH01000028">
    <property type="protein sequence ID" value="TGO16467.1"/>
    <property type="molecule type" value="Genomic_DNA"/>
</dbReference>
<keyword evidence="2" id="KW-1185">Reference proteome</keyword>
<reference evidence="1 2" key="1">
    <citation type="submission" date="2017-12" db="EMBL/GenBank/DDBJ databases">
        <title>Comparative genomics of Botrytis spp.</title>
        <authorList>
            <person name="Valero-Jimenez C.A."/>
            <person name="Tapia P."/>
            <person name="Veloso J."/>
            <person name="Silva-Moreno E."/>
            <person name="Staats M."/>
            <person name="Valdes J.H."/>
            <person name="Van Kan J.A.L."/>
        </authorList>
    </citation>
    <scope>NUCLEOTIDE SEQUENCE [LARGE SCALE GENOMIC DNA]</scope>
    <source>
        <strain evidence="1 2">Bt9001</strain>
    </source>
</reference>
<dbReference type="GO" id="GO:0016705">
    <property type="term" value="F:oxidoreductase activity, acting on paired donors, with incorporation or reduction of molecular oxygen"/>
    <property type="evidence" value="ECO:0007669"/>
    <property type="project" value="InterPro"/>
</dbReference>
<organism evidence="1 2">
    <name type="scientific">Botrytis tulipae</name>
    <dbReference type="NCBI Taxonomy" id="87230"/>
    <lineage>
        <taxon>Eukaryota</taxon>
        <taxon>Fungi</taxon>
        <taxon>Dikarya</taxon>
        <taxon>Ascomycota</taxon>
        <taxon>Pezizomycotina</taxon>
        <taxon>Leotiomycetes</taxon>
        <taxon>Helotiales</taxon>
        <taxon>Sclerotiniaceae</taxon>
        <taxon>Botrytis</taxon>
    </lineage>
</organism>
<accession>A0A4Z1F5L4</accession>
<dbReference type="Proteomes" id="UP000297777">
    <property type="component" value="Unassembled WGS sequence"/>
</dbReference>
<dbReference type="Gene3D" id="1.10.630.10">
    <property type="entry name" value="Cytochrome P450"/>
    <property type="match status" value="1"/>
</dbReference>
<dbReference type="GO" id="GO:0020037">
    <property type="term" value="F:heme binding"/>
    <property type="evidence" value="ECO:0007669"/>
    <property type="project" value="InterPro"/>
</dbReference>
<dbReference type="OrthoDB" id="3934656at2759"/>
<sequence length="105" mass="11859">MSPFKASDVERDSRPTLARCLRDGGKKNSCPGWLASSRVRSKKGAAICGTYMQAVTIVGANVWIVHTDTGIFGDAFNAWWPERWIDCTEEQRAKIDETLFMKRYV</sequence>
<comment type="caution">
    <text evidence="1">The sequence shown here is derived from an EMBL/GenBank/DDBJ whole genome shotgun (WGS) entry which is preliminary data.</text>
</comment>
<dbReference type="AlphaFoldDB" id="A0A4Z1F5L4"/>
<dbReference type="GO" id="GO:0004497">
    <property type="term" value="F:monooxygenase activity"/>
    <property type="evidence" value="ECO:0007669"/>
    <property type="project" value="InterPro"/>
</dbReference>
<dbReference type="SUPFAM" id="SSF48264">
    <property type="entry name" value="Cytochrome P450"/>
    <property type="match status" value="1"/>
</dbReference>
<name>A0A4Z1F5L4_9HELO</name>
<proteinExistence type="predicted"/>
<dbReference type="GO" id="GO:0005506">
    <property type="term" value="F:iron ion binding"/>
    <property type="evidence" value="ECO:0007669"/>
    <property type="project" value="InterPro"/>
</dbReference>
<gene>
    <name evidence="1" type="ORF">BTUL_0028g00690</name>
</gene>